<sequence>MTTELQGLRTVIYPVTDVAAAKSWWTKFLGKPPYFDQPFYVGFDVAGYELGILPSESSTDGALTYWGVESVAEATGAAVANGAVVHTPAAAVGDGIVTGTVRLPDGSIVGFITNPHFALPS</sequence>
<dbReference type="RefSeq" id="WP_169586281.1">
    <property type="nucleotide sequence ID" value="NZ_VCQU01000003.1"/>
</dbReference>
<name>A0A848KCI7_9NOCA</name>
<dbReference type="Proteomes" id="UP000535543">
    <property type="component" value="Unassembled WGS sequence"/>
</dbReference>
<evidence type="ECO:0000313" key="2">
    <source>
        <dbReference type="EMBL" id="NMN95416.1"/>
    </source>
</evidence>
<proteinExistence type="predicted"/>
<keyword evidence="3" id="KW-1185">Reference proteome</keyword>
<dbReference type="InterPro" id="IPR037523">
    <property type="entry name" value="VOC_core"/>
</dbReference>
<gene>
    <name evidence="2" type="ORF">FGL95_10280</name>
</gene>
<dbReference type="AlphaFoldDB" id="A0A848KCI7"/>
<organism evidence="2 3">
    <name type="scientific">Antrihabitans stalactiti</name>
    <dbReference type="NCBI Taxonomy" id="2584121"/>
    <lineage>
        <taxon>Bacteria</taxon>
        <taxon>Bacillati</taxon>
        <taxon>Actinomycetota</taxon>
        <taxon>Actinomycetes</taxon>
        <taxon>Mycobacteriales</taxon>
        <taxon>Nocardiaceae</taxon>
        <taxon>Antrihabitans</taxon>
    </lineage>
</organism>
<comment type="caution">
    <text evidence="2">The sequence shown here is derived from an EMBL/GenBank/DDBJ whole genome shotgun (WGS) entry which is preliminary data.</text>
</comment>
<dbReference type="InterPro" id="IPR029068">
    <property type="entry name" value="Glyas_Bleomycin-R_OHBP_Dase"/>
</dbReference>
<evidence type="ECO:0000313" key="3">
    <source>
        <dbReference type="Proteomes" id="UP000535543"/>
    </source>
</evidence>
<accession>A0A848KCI7</accession>
<feature type="domain" description="VOC" evidence="1">
    <location>
        <begin position="7"/>
        <end position="114"/>
    </location>
</feature>
<dbReference type="EMBL" id="VCQU01000003">
    <property type="protein sequence ID" value="NMN95416.1"/>
    <property type="molecule type" value="Genomic_DNA"/>
</dbReference>
<reference evidence="2 3" key="2">
    <citation type="submission" date="2020-06" db="EMBL/GenBank/DDBJ databases">
        <title>Antribacter stalactiti gen. nov., sp. nov., a new member of the family Nacardiaceae isolated from a cave.</title>
        <authorList>
            <person name="Kim I.S."/>
        </authorList>
    </citation>
    <scope>NUCLEOTIDE SEQUENCE [LARGE SCALE GENOMIC DNA]</scope>
    <source>
        <strain evidence="2 3">YC2-7</strain>
    </source>
</reference>
<dbReference type="Gene3D" id="3.10.180.10">
    <property type="entry name" value="2,3-Dihydroxybiphenyl 1,2-Dioxygenase, domain 1"/>
    <property type="match status" value="1"/>
</dbReference>
<dbReference type="CDD" id="cd06587">
    <property type="entry name" value="VOC"/>
    <property type="match status" value="1"/>
</dbReference>
<evidence type="ECO:0000259" key="1">
    <source>
        <dbReference type="PROSITE" id="PS51819"/>
    </source>
</evidence>
<dbReference type="SUPFAM" id="SSF54593">
    <property type="entry name" value="Glyoxalase/Bleomycin resistance protein/Dihydroxybiphenyl dioxygenase"/>
    <property type="match status" value="1"/>
</dbReference>
<reference evidence="2 3" key="1">
    <citation type="submission" date="2019-05" db="EMBL/GenBank/DDBJ databases">
        <authorList>
            <person name="Lee S.D."/>
        </authorList>
    </citation>
    <scope>NUCLEOTIDE SEQUENCE [LARGE SCALE GENOMIC DNA]</scope>
    <source>
        <strain evidence="2 3">YC2-7</strain>
    </source>
</reference>
<dbReference type="PROSITE" id="PS51819">
    <property type="entry name" value="VOC"/>
    <property type="match status" value="1"/>
</dbReference>
<protein>
    <submittedName>
        <fullName evidence="2">VOC family protein</fullName>
    </submittedName>
</protein>